<protein>
    <submittedName>
        <fullName evidence="3">Serine protease</fullName>
        <ecNumber evidence="3">3.4.21.-</ecNumber>
    </submittedName>
</protein>
<dbReference type="SUPFAM" id="SSF50494">
    <property type="entry name" value="Trypsin-like serine proteases"/>
    <property type="match status" value="1"/>
</dbReference>
<gene>
    <name evidence="3" type="ORF">ACEZDJ_11675</name>
</gene>
<dbReference type="Gene3D" id="2.40.10.10">
    <property type="entry name" value="Trypsin-like serine proteases"/>
    <property type="match status" value="2"/>
</dbReference>
<dbReference type="EC" id="3.4.21.-" evidence="3"/>
<dbReference type="EMBL" id="JBHEZZ010000005">
    <property type="protein sequence ID" value="MFC1401944.1"/>
    <property type="molecule type" value="Genomic_DNA"/>
</dbReference>
<dbReference type="PANTHER" id="PTHR15462">
    <property type="entry name" value="SERINE PROTEASE"/>
    <property type="match status" value="1"/>
</dbReference>
<keyword evidence="4" id="KW-1185">Reference proteome</keyword>
<feature type="signal peptide" evidence="2">
    <location>
        <begin position="1"/>
        <end position="38"/>
    </location>
</feature>
<dbReference type="GO" id="GO:0006508">
    <property type="term" value="P:proteolysis"/>
    <property type="evidence" value="ECO:0007669"/>
    <property type="project" value="UniProtKB-KW"/>
</dbReference>
<dbReference type="GO" id="GO:0008233">
    <property type="term" value="F:peptidase activity"/>
    <property type="evidence" value="ECO:0007669"/>
    <property type="project" value="UniProtKB-KW"/>
</dbReference>
<name>A0ABV6UKG7_9ACTN</name>
<evidence type="ECO:0000256" key="1">
    <source>
        <dbReference type="ARBA" id="ARBA00022729"/>
    </source>
</evidence>
<dbReference type="InterPro" id="IPR043504">
    <property type="entry name" value="Peptidase_S1_PA_chymotrypsin"/>
</dbReference>
<keyword evidence="3" id="KW-0645">Protease</keyword>
<dbReference type="InterPro" id="IPR018114">
    <property type="entry name" value="TRYPSIN_HIS"/>
</dbReference>
<keyword evidence="3" id="KW-0378">Hydrolase</keyword>
<dbReference type="InterPro" id="IPR050966">
    <property type="entry name" value="Glutamyl_endopeptidase"/>
</dbReference>
<proteinExistence type="predicted"/>
<evidence type="ECO:0000313" key="3">
    <source>
        <dbReference type="EMBL" id="MFC1401944.1"/>
    </source>
</evidence>
<dbReference type="PANTHER" id="PTHR15462:SF8">
    <property type="entry name" value="SERINE PROTEASE"/>
    <property type="match status" value="1"/>
</dbReference>
<organism evidence="3 4">
    <name type="scientific">Streptacidiphilus cavernicola</name>
    <dbReference type="NCBI Taxonomy" id="3342716"/>
    <lineage>
        <taxon>Bacteria</taxon>
        <taxon>Bacillati</taxon>
        <taxon>Actinomycetota</taxon>
        <taxon>Actinomycetes</taxon>
        <taxon>Kitasatosporales</taxon>
        <taxon>Streptomycetaceae</taxon>
        <taxon>Streptacidiphilus</taxon>
    </lineage>
</organism>
<evidence type="ECO:0000256" key="2">
    <source>
        <dbReference type="SAM" id="SignalP"/>
    </source>
</evidence>
<dbReference type="PROSITE" id="PS00134">
    <property type="entry name" value="TRYPSIN_HIS"/>
    <property type="match status" value="1"/>
</dbReference>
<dbReference type="Pfam" id="PF13365">
    <property type="entry name" value="Trypsin_2"/>
    <property type="match status" value="1"/>
</dbReference>
<dbReference type="RefSeq" id="WP_051726337.1">
    <property type="nucleotide sequence ID" value="NZ_JBHEZZ010000005.1"/>
</dbReference>
<reference evidence="3 4" key="1">
    <citation type="submission" date="2024-09" db="EMBL/GenBank/DDBJ databases">
        <authorList>
            <person name="Lee S.D."/>
        </authorList>
    </citation>
    <scope>NUCLEOTIDE SEQUENCE [LARGE SCALE GENOMIC DNA]</scope>
    <source>
        <strain evidence="3 4">N1-5</strain>
    </source>
</reference>
<accession>A0ABV6UKG7</accession>
<dbReference type="Proteomes" id="UP001592528">
    <property type="component" value="Unassembled WGS sequence"/>
</dbReference>
<sequence>MQRITTARKRRPGGGSAAVLGGVLVLLASACSSSSSSAGSGSASVTPTVIGQEVSGSPSAWSQERLQEALAKHGGTSHPAKSTSVNARVGAIFDHDVNGDHFCTASVVNSAGKNLLLTAAHCVHSGKGGSYGSDLVFVPEYRDGNALQGEWPITKIFVDQSWIDSSDPDMDVAFVALGPLDGKKIQDVLGGDTLGVNKGFGQVVRITGYPSDASAPISCFNTTTKQSDTQMKIACTGFPGGTSGSPWLSSFDQKTRTGTVIGVIGGYQEGGDTDDVSYSPYFGDKVQTLYDQAVSQDN</sequence>
<dbReference type="InterPro" id="IPR009003">
    <property type="entry name" value="Peptidase_S1_PA"/>
</dbReference>
<evidence type="ECO:0000313" key="4">
    <source>
        <dbReference type="Proteomes" id="UP001592528"/>
    </source>
</evidence>
<comment type="caution">
    <text evidence="3">The sequence shown here is derived from an EMBL/GenBank/DDBJ whole genome shotgun (WGS) entry which is preliminary data.</text>
</comment>
<keyword evidence="1 2" id="KW-0732">Signal</keyword>
<dbReference type="PROSITE" id="PS51257">
    <property type="entry name" value="PROKAR_LIPOPROTEIN"/>
    <property type="match status" value="1"/>
</dbReference>
<feature type="chain" id="PRO_5045376552" evidence="2">
    <location>
        <begin position="39"/>
        <end position="298"/>
    </location>
</feature>